<feature type="transmembrane region" description="Helical" evidence="5">
    <location>
        <begin position="358"/>
        <end position="378"/>
    </location>
</feature>
<name>A0AAV2IF55_LYMST</name>
<dbReference type="InterPro" id="IPR005828">
    <property type="entry name" value="MFS_sugar_transport-like"/>
</dbReference>
<evidence type="ECO:0000313" key="8">
    <source>
        <dbReference type="Proteomes" id="UP001497497"/>
    </source>
</evidence>
<gene>
    <name evidence="7" type="ORF">GSLYS_00018958001</name>
</gene>
<reference evidence="7 8" key="1">
    <citation type="submission" date="2024-04" db="EMBL/GenBank/DDBJ databases">
        <authorList>
            <consortium name="Genoscope - CEA"/>
            <person name="William W."/>
        </authorList>
    </citation>
    <scope>NUCLEOTIDE SEQUENCE [LARGE SCALE GENOMIC DNA]</scope>
</reference>
<protein>
    <recommendedName>
        <fullName evidence="6">Major facilitator superfamily (MFS) profile domain-containing protein</fullName>
    </recommendedName>
</protein>
<feature type="transmembrane region" description="Helical" evidence="5">
    <location>
        <begin position="268"/>
        <end position="290"/>
    </location>
</feature>
<sequence>MMAGQTVGSILFTSLADKFGRKSVLIACNALLLGSGIGAAYSPNIYALLVFRFLAGLFQQGVACVDYTMIVEFLTSRRRRVAGVLCGLNWTISVLFLALVAYLMRDYSWRSLQLLSALLACNVFLYPFLLVESPRWLIANKRYKEALAIIKRMSIMNGKDFEKVRRIFKHNVMQKQLNSHQNELIANAPGRKVERYSVLDILRHKRLLISSLIIWFAWATNVITYYGLFLTSSSLAGNRHLNFFLMALVDIPGDGTNFILLKFFGRKPVLMFLMTFAGSSLLSATLLMSLGTNAVTQTLSTVFSLAGKFGIGASFNAIFLYTPELFPTNLRSAGLGLCSSISRLSGMVAPYSKLLGDVVIWGPGTIFSTMCFLSVLMFTQLPETRGRALPNTISEMKEWSRGKRLLIRDNHAGSEDQVNKDVVINNNI</sequence>
<dbReference type="Gene3D" id="1.20.1250.20">
    <property type="entry name" value="MFS general substrate transporter like domains"/>
    <property type="match status" value="1"/>
</dbReference>
<keyword evidence="4 5" id="KW-0472">Membrane</keyword>
<evidence type="ECO:0000256" key="2">
    <source>
        <dbReference type="ARBA" id="ARBA00022692"/>
    </source>
</evidence>
<feature type="transmembrane region" description="Helical" evidence="5">
    <location>
        <begin position="47"/>
        <end position="69"/>
    </location>
</feature>
<dbReference type="EMBL" id="CAXITT010000711">
    <property type="protein sequence ID" value="CAL1545475.1"/>
    <property type="molecule type" value="Genomic_DNA"/>
</dbReference>
<dbReference type="GO" id="GO:0016020">
    <property type="term" value="C:membrane"/>
    <property type="evidence" value="ECO:0007669"/>
    <property type="project" value="UniProtKB-SubCell"/>
</dbReference>
<dbReference type="InterPro" id="IPR036259">
    <property type="entry name" value="MFS_trans_sf"/>
</dbReference>
<feature type="transmembrane region" description="Helical" evidence="5">
    <location>
        <begin position="302"/>
        <end position="321"/>
    </location>
</feature>
<feature type="transmembrane region" description="Helical" evidence="5">
    <location>
        <begin position="207"/>
        <end position="229"/>
    </location>
</feature>
<feature type="transmembrane region" description="Helical" evidence="5">
    <location>
        <begin position="110"/>
        <end position="131"/>
    </location>
</feature>
<evidence type="ECO:0000256" key="5">
    <source>
        <dbReference type="SAM" id="Phobius"/>
    </source>
</evidence>
<keyword evidence="8" id="KW-1185">Reference proteome</keyword>
<feature type="transmembrane region" description="Helical" evidence="5">
    <location>
        <begin position="24"/>
        <end position="41"/>
    </location>
</feature>
<keyword evidence="2 5" id="KW-0812">Transmembrane</keyword>
<dbReference type="GO" id="GO:0022857">
    <property type="term" value="F:transmembrane transporter activity"/>
    <property type="evidence" value="ECO:0007669"/>
    <property type="project" value="InterPro"/>
</dbReference>
<keyword evidence="3 5" id="KW-1133">Transmembrane helix</keyword>
<comment type="caution">
    <text evidence="7">The sequence shown here is derived from an EMBL/GenBank/DDBJ whole genome shotgun (WGS) entry which is preliminary data.</text>
</comment>
<evidence type="ECO:0000256" key="3">
    <source>
        <dbReference type="ARBA" id="ARBA00022989"/>
    </source>
</evidence>
<dbReference type="PROSITE" id="PS50850">
    <property type="entry name" value="MFS"/>
    <property type="match status" value="1"/>
</dbReference>
<evidence type="ECO:0000313" key="7">
    <source>
        <dbReference type="EMBL" id="CAL1545475.1"/>
    </source>
</evidence>
<evidence type="ECO:0000259" key="6">
    <source>
        <dbReference type="PROSITE" id="PS50850"/>
    </source>
</evidence>
<dbReference type="Pfam" id="PF00083">
    <property type="entry name" value="Sugar_tr"/>
    <property type="match status" value="1"/>
</dbReference>
<feature type="domain" description="Major facilitator superfamily (MFS) profile" evidence="6">
    <location>
        <begin position="1"/>
        <end position="386"/>
    </location>
</feature>
<evidence type="ECO:0000256" key="4">
    <source>
        <dbReference type="ARBA" id="ARBA00023136"/>
    </source>
</evidence>
<proteinExistence type="predicted"/>
<organism evidence="7 8">
    <name type="scientific">Lymnaea stagnalis</name>
    <name type="common">Great pond snail</name>
    <name type="synonym">Helix stagnalis</name>
    <dbReference type="NCBI Taxonomy" id="6523"/>
    <lineage>
        <taxon>Eukaryota</taxon>
        <taxon>Metazoa</taxon>
        <taxon>Spiralia</taxon>
        <taxon>Lophotrochozoa</taxon>
        <taxon>Mollusca</taxon>
        <taxon>Gastropoda</taxon>
        <taxon>Heterobranchia</taxon>
        <taxon>Euthyneura</taxon>
        <taxon>Panpulmonata</taxon>
        <taxon>Hygrophila</taxon>
        <taxon>Lymnaeoidea</taxon>
        <taxon>Lymnaeidae</taxon>
        <taxon>Lymnaea</taxon>
    </lineage>
</organism>
<dbReference type="InterPro" id="IPR020846">
    <property type="entry name" value="MFS_dom"/>
</dbReference>
<accession>A0AAV2IF55</accession>
<evidence type="ECO:0000256" key="1">
    <source>
        <dbReference type="ARBA" id="ARBA00004141"/>
    </source>
</evidence>
<dbReference type="Proteomes" id="UP001497497">
    <property type="component" value="Unassembled WGS sequence"/>
</dbReference>
<dbReference type="PANTHER" id="PTHR24064">
    <property type="entry name" value="SOLUTE CARRIER FAMILY 22 MEMBER"/>
    <property type="match status" value="1"/>
</dbReference>
<dbReference type="AlphaFoldDB" id="A0AAV2IF55"/>
<feature type="transmembrane region" description="Helical" evidence="5">
    <location>
        <begin position="81"/>
        <end position="104"/>
    </location>
</feature>
<dbReference type="SUPFAM" id="SSF103473">
    <property type="entry name" value="MFS general substrate transporter"/>
    <property type="match status" value="1"/>
</dbReference>
<comment type="subcellular location">
    <subcellularLocation>
        <location evidence="1">Membrane</location>
        <topology evidence="1">Multi-pass membrane protein</topology>
    </subcellularLocation>
</comment>